<evidence type="ECO:0000256" key="4">
    <source>
        <dbReference type="ARBA" id="ARBA00022691"/>
    </source>
</evidence>
<dbReference type="InterPro" id="IPR002052">
    <property type="entry name" value="DNA_methylase_N6_adenine_CS"/>
</dbReference>
<dbReference type="Pfam" id="PF23653">
    <property type="entry name" value="DUF7149"/>
    <property type="match status" value="1"/>
</dbReference>
<dbReference type="GO" id="GO:0009307">
    <property type="term" value="P:DNA restriction-modification system"/>
    <property type="evidence" value="ECO:0007669"/>
    <property type="project" value="UniProtKB-KW"/>
</dbReference>
<dbReference type="GO" id="GO:0003677">
    <property type="term" value="F:DNA binding"/>
    <property type="evidence" value="ECO:0007669"/>
    <property type="project" value="UniProtKB-KW"/>
</dbReference>
<evidence type="ECO:0000259" key="11">
    <source>
        <dbReference type="Pfam" id="PF25120"/>
    </source>
</evidence>
<keyword evidence="13" id="KW-1185">Reference proteome</keyword>
<evidence type="ECO:0000259" key="8">
    <source>
        <dbReference type="Pfam" id="PF07669"/>
    </source>
</evidence>
<dbReference type="KEGG" id="stae:HNV11_19695"/>
<dbReference type="Pfam" id="PF07669">
    <property type="entry name" value="Eco57I"/>
    <property type="match status" value="1"/>
</dbReference>
<name>A0A6M5YEN0_9BACT</name>
<dbReference type="InterPro" id="IPR025931">
    <property type="entry name" value="TaqI_C"/>
</dbReference>
<evidence type="ECO:0000256" key="3">
    <source>
        <dbReference type="ARBA" id="ARBA00022679"/>
    </source>
</evidence>
<evidence type="ECO:0000256" key="7">
    <source>
        <dbReference type="ARBA" id="ARBA00047942"/>
    </source>
</evidence>
<reference evidence="12 13" key="1">
    <citation type="submission" date="2020-05" db="EMBL/GenBank/DDBJ databases">
        <title>Genome sequencing of Spirosoma sp. TS118.</title>
        <authorList>
            <person name="Lee J.-H."/>
            <person name="Jeong S."/>
            <person name="Zhao L."/>
            <person name="Jung J.-H."/>
            <person name="Kim M.-K."/>
            <person name="Lim S."/>
        </authorList>
    </citation>
    <scope>NUCLEOTIDE SEQUENCE [LARGE SCALE GENOMIC DNA]</scope>
    <source>
        <strain evidence="12 13">TS118</strain>
    </source>
</reference>
<gene>
    <name evidence="12" type="ORF">HNV11_19695</name>
</gene>
<evidence type="ECO:0000256" key="6">
    <source>
        <dbReference type="ARBA" id="ARBA00023125"/>
    </source>
</evidence>
<dbReference type="InterPro" id="IPR029063">
    <property type="entry name" value="SAM-dependent_MTases_sf"/>
</dbReference>
<evidence type="ECO:0000256" key="5">
    <source>
        <dbReference type="ARBA" id="ARBA00022747"/>
    </source>
</evidence>
<evidence type="ECO:0000256" key="1">
    <source>
        <dbReference type="ARBA" id="ARBA00011900"/>
    </source>
</evidence>
<feature type="domain" description="Type II methyltransferase M.TaqI-like" evidence="8">
    <location>
        <begin position="660"/>
        <end position="954"/>
    </location>
</feature>
<keyword evidence="3 12" id="KW-0808">Transferase</keyword>
<evidence type="ECO:0000313" key="13">
    <source>
        <dbReference type="Proteomes" id="UP000502756"/>
    </source>
</evidence>
<feature type="domain" description="DUF7814" evidence="11">
    <location>
        <begin position="240"/>
        <end position="477"/>
    </location>
</feature>
<dbReference type="EC" id="2.1.1.72" evidence="1"/>
<proteinExistence type="predicted"/>
<dbReference type="GO" id="GO:0009007">
    <property type="term" value="F:site-specific DNA-methyltransferase (adenine-specific) activity"/>
    <property type="evidence" value="ECO:0007669"/>
    <property type="project" value="UniProtKB-EC"/>
</dbReference>
<keyword evidence="5" id="KW-0680">Restriction system</keyword>
<keyword evidence="2 12" id="KW-0489">Methyltransferase</keyword>
<dbReference type="SUPFAM" id="SSF53335">
    <property type="entry name" value="S-adenosyl-L-methionine-dependent methyltransferases"/>
    <property type="match status" value="1"/>
</dbReference>
<dbReference type="InterPro" id="IPR055573">
    <property type="entry name" value="DUF7149"/>
</dbReference>
<dbReference type="InterPro" id="IPR011639">
    <property type="entry name" value="MethylTrfase_TaqI-like_dom"/>
</dbReference>
<organism evidence="12 13">
    <name type="scientific">Spirosoma taeanense</name>
    <dbReference type="NCBI Taxonomy" id="2735870"/>
    <lineage>
        <taxon>Bacteria</taxon>
        <taxon>Pseudomonadati</taxon>
        <taxon>Bacteroidota</taxon>
        <taxon>Cytophagia</taxon>
        <taxon>Cytophagales</taxon>
        <taxon>Cytophagaceae</taxon>
        <taxon>Spirosoma</taxon>
    </lineage>
</organism>
<evidence type="ECO:0000259" key="9">
    <source>
        <dbReference type="Pfam" id="PF12950"/>
    </source>
</evidence>
<dbReference type="REBASE" id="403717">
    <property type="entry name" value="SspTS118ORF19695P"/>
</dbReference>
<dbReference type="RefSeq" id="WP_171741293.1">
    <property type="nucleotide sequence ID" value="NZ_CP053435.1"/>
</dbReference>
<evidence type="ECO:0000259" key="10">
    <source>
        <dbReference type="Pfam" id="PF23653"/>
    </source>
</evidence>
<dbReference type="PROSITE" id="PS00092">
    <property type="entry name" value="N6_MTASE"/>
    <property type="match status" value="1"/>
</dbReference>
<dbReference type="Gene3D" id="3.40.50.150">
    <property type="entry name" value="Vaccinia Virus protein VP39"/>
    <property type="match status" value="1"/>
</dbReference>
<evidence type="ECO:0000313" key="12">
    <source>
        <dbReference type="EMBL" id="QJW91442.1"/>
    </source>
</evidence>
<dbReference type="InterPro" id="IPR056716">
    <property type="entry name" value="DUF7814"/>
</dbReference>
<feature type="domain" description="TaqI-like C-terminal specificity" evidence="9">
    <location>
        <begin position="1074"/>
        <end position="1230"/>
    </location>
</feature>
<dbReference type="PANTHER" id="PTHR33841:SF1">
    <property type="entry name" value="DNA METHYLTRANSFERASE A"/>
    <property type="match status" value="1"/>
</dbReference>
<dbReference type="PANTHER" id="PTHR33841">
    <property type="entry name" value="DNA METHYLTRANSFERASE YEEA-RELATED"/>
    <property type="match status" value="1"/>
</dbReference>
<sequence length="1287" mass="147087">MRLQLRKPTQSLNKAYAKQSITQDRMDTFRRALARLFARMDEDESEEHQKNIVAGFLHEAFYGDHFEINTRERIDLVIHRGPSSQDSLPGVIIETKKAFAAEMMTTLKNNVKALHELILYYFEERERHQNIAISQLIITDVYNWFIFDENDFRHFFYDNAKLRKLYQIKQQQKKDNTFFYAEVARILRELDDEVPVTCLDLRKTADALVLPPAEGNRLLIPVYKLFSPEHLLKLPFANDANTLNRQFYNELLHIMGLHETMEGGAASRGRKLIQRLPEQERNEGSLLENTINQLRVDNALADLDHPEQYGADEDEQLFNVGLGLCITWLNRILFLKLLEGQLVRYHRGDRSVQFLTSRHLREFDELNELFFEVLAVPEANRPAGIVNRFDRSRPGPVPYLNSSLFELTELERRTLKIKGLKDRLELPLFGQTALKDQHGKRLTGQLPTLQYLLVFLDAYDFSSDGPAEVQPENKPLINAAVLGLIFEKLNGYRDGSFFTPGFVTMFMVREAIRKAVLSRFNERFGWACADVTALYNRLGEISMGEANALINSLRIVDPAVGSGHFLVSALNELIALKAELGILTDRDGRRLRHYDISIVNDELVITDEDGEPFQYFAPGLGNAARGITTPNHRASGSAQLTETQRVQETIFHEKQTLIENCLFGVDINPNSVNICRLRLWIELLKSAYYVGETGGKSSVPSSSRQLQTLPNLDINLKAGNSLVSRFGTGFRVDTLRNQSMREKFLPAFQRYSVDVLAYKHCRDKAEKDRIRGRIRQFREFMHQIALVDQKDYADIRQLEAKLAQSALTFDFFSQDDRLQSLTDQLEAKRRAFDEKQRVFQQAFEWRFEFPEVLDEAGNYVGFDVVVGNPPYIRQEELGDYKVQFQKAFPNTYAGTADLYVMFIEQGLNLLRSNGQFAYILPNKWMRAGYGASLRKWLRTKAVEQITDFGDLPVFDEATTYPSILAIRNADAVGTLRAAQVDTLKFGKAGLAGYLADRTFEVPMESLQDGGWVLSDATVQNLLAKLRQTGKPLREYVNDKIFRGVLTGLNEAFVINAQTRQRLIDEDPRSAEVIKPFLAGRDIKRYQTPVADKNLIFARRGILINEYPAILAHLKQFEAQLTPKPKGYKEIWKGRKEGTYKWYEIQYEVDCSGEFEKPHILLPATSKVPAGVWNESGAYANDKTTIIGTDNKYVLAIMNSRATDFLMRQISSTKQNGYFEYKPVYIAQIPIPDVTPEAQAPLIGLVDEILAAKRENPKADTSTQESQLDELVFALYDLTAEERALIQA</sequence>
<dbReference type="Proteomes" id="UP000502756">
    <property type="component" value="Chromosome"/>
</dbReference>
<protein>
    <recommendedName>
        <fullName evidence="1">site-specific DNA-methyltransferase (adenine-specific)</fullName>
        <ecNumber evidence="1">2.1.1.72</ecNumber>
    </recommendedName>
</protein>
<accession>A0A6M5YEN0</accession>
<keyword evidence="6" id="KW-0238">DNA-binding</keyword>
<dbReference type="GO" id="GO:0032259">
    <property type="term" value="P:methylation"/>
    <property type="evidence" value="ECO:0007669"/>
    <property type="project" value="UniProtKB-KW"/>
</dbReference>
<dbReference type="EMBL" id="CP053435">
    <property type="protein sequence ID" value="QJW91442.1"/>
    <property type="molecule type" value="Genomic_DNA"/>
</dbReference>
<dbReference type="InterPro" id="IPR050953">
    <property type="entry name" value="N4_N6_ade-DNA_methylase"/>
</dbReference>
<comment type="catalytic activity">
    <reaction evidence="7">
        <text>a 2'-deoxyadenosine in DNA + S-adenosyl-L-methionine = an N(6)-methyl-2'-deoxyadenosine in DNA + S-adenosyl-L-homocysteine + H(+)</text>
        <dbReference type="Rhea" id="RHEA:15197"/>
        <dbReference type="Rhea" id="RHEA-COMP:12418"/>
        <dbReference type="Rhea" id="RHEA-COMP:12419"/>
        <dbReference type="ChEBI" id="CHEBI:15378"/>
        <dbReference type="ChEBI" id="CHEBI:57856"/>
        <dbReference type="ChEBI" id="CHEBI:59789"/>
        <dbReference type="ChEBI" id="CHEBI:90615"/>
        <dbReference type="ChEBI" id="CHEBI:90616"/>
        <dbReference type="EC" id="2.1.1.72"/>
    </reaction>
</comment>
<dbReference type="Pfam" id="PF12950">
    <property type="entry name" value="TaqI_C"/>
    <property type="match status" value="1"/>
</dbReference>
<feature type="domain" description="DUF7149" evidence="10">
    <location>
        <begin position="7"/>
        <end position="239"/>
    </location>
</feature>
<dbReference type="PRINTS" id="PR00507">
    <property type="entry name" value="N12N6MTFRASE"/>
</dbReference>
<evidence type="ECO:0000256" key="2">
    <source>
        <dbReference type="ARBA" id="ARBA00022603"/>
    </source>
</evidence>
<keyword evidence="4" id="KW-0949">S-adenosyl-L-methionine</keyword>
<dbReference type="Pfam" id="PF25120">
    <property type="entry name" value="DUF7814"/>
    <property type="match status" value="1"/>
</dbReference>